<accession>A0A9P1IDJ5</accession>
<organism evidence="2 3">
    <name type="scientific">Caenorhabditis angaria</name>
    <dbReference type="NCBI Taxonomy" id="860376"/>
    <lineage>
        <taxon>Eukaryota</taxon>
        <taxon>Metazoa</taxon>
        <taxon>Ecdysozoa</taxon>
        <taxon>Nematoda</taxon>
        <taxon>Chromadorea</taxon>
        <taxon>Rhabditida</taxon>
        <taxon>Rhabditina</taxon>
        <taxon>Rhabditomorpha</taxon>
        <taxon>Rhabditoidea</taxon>
        <taxon>Rhabditidae</taxon>
        <taxon>Peloderinae</taxon>
        <taxon>Caenorhabditis</taxon>
    </lineage>
</organism>
<feature type="signal peptide" evidence="1">
    <location>
        <begin position="1"/>
        <end position="28"/>
    </location>
</feature>
<dbReference type="Proteomes" id="UP001152747">
    <property type="component" value="Unassembled WGS sequence"/>
</dbReference>
<sequence>MSPQISKKIKMLKFLLIFCLGLMGWVSSQSQFSDILRRLLDDQVAQATNPPINIEVFGEALCPDTTRLGILGRDLWKKI</sequence>
<evidence type="ECO:0008006" key="4">
    <source>
        <dbReference type="Google" id="ProtNLM"/>
    </source>
</evidence>
<evidence type="ECO:0000313" key="3">
    <source>
        <dbReference type="Proteomes" id="UP001152747"/>
    </source>
</evidence>
<evidence type="ECO:0000256" key="1">
    <source>
        <dbReference type="SAM" id="SignalP"/>
    </source>
</evidence>
<dbReference type="AlphaFoldDB" id="A0A9P1IDJ5"/>
<gene>
    <name evidence="2" type="ORF">CAMP_LOCUS4768</name>
</gene>
<comment type="caution">
    <text evidence="2">The sequence shown here is derived from an EMBL/GenBank/DDBJ whole genome shotgun (WGS) entry which is preliminary data.</text>
</comment>
<proteinExistence type="predicted"/>
<keyword evidence="1" id="KW-0732">Signal</keyword>
<feature type="chain" id="PRO_5040142954" description="Secreted protein" evidence="1">
    <location>
        <begin position="29"/>
        <end position="79"/>
    </location>
</feature>
<protein>
    <recommendedName>
        <fullName evidence="4">Secreted protein</fullName>
    </recommendedName>
</protein>
<evidence type="ECO:0000313" key="2">
    <source>
        <dbReference type="EMBL" id="CAI5442131.1"/>
    </source>
</evidence>
<reference evidence="2" key="1">
    <citation type="submission" date="2022-11" db="EMBL/GenBank/DDBJ databases">
        <authorList>
            <person name="Kikuchi T."/>
        </authorList>
    </citation>
    <scope>NUCLEOTIDE SEQUENCE</scope>
    <source>
        <strain evidence="2">PS1010</strain>
    </source>
</reference>
<dbReference type="EMBL" id="CANHGI010000002">
    <property type="protein sequence ID" value="CAI5442131.1"/>
    <property type="molecule type" value="Genomic_DNA"/>
</dbReference>
<keyword evidence="3" id="KW-1185">Reference proteome</keyword>
<name>A0A9P1IDJ5_9PELO</name>